<dbReference type="PANTHER" id="PTHR23039:SF6">
    <property type="entry name" value="SIMILAR TO MKIAA1522 PROTEIN"/>
    <property type="match status" value="1"/>
</dbReference>
<dbReference type="OMA" id="SHEAYDM"/>
<organism evidence="2 3">
    <name type="scientific">Amphilophus citrinellus</name>
    <name type="common">Midas cichlid</name>
    <name type="synonym">Cichlasoma citrinellum</name>
    <dbReference type="NCBI Taxonomy" id="61819"/>
    <lineage>
        <taxon>Eukaryota</taxon>
        <taxon>Metazoa</taxon>
        <taxon>Chordata</taxon>
        <taxon>Craniata</taxon>
        <taxon>Vertebrata</taxon>
        <taxon>Euteleostomi</taxon>
        <taxon>Actinopterygii</taxon>
        <taxon>Neopterygii</taxon>
        <taxon>Teleostei</taxon>
        <taxon>Neoteleostei</taxon>
        <taxon>Acanthomorphata</taxon>
        <taxon>Ovalentaria</taxon>
        <taxon>Cichlomorphae</taxon>
        <taxon>Cichliformes</taxon>
        <taxon>Cichlidae</taxon>
        <taxon>New World cichlids</taxon>
        <taxon>Cichlasomatinae</taxon>
        <taxon>Heroini</taxon>
        <taxon>Amphilophus</taxon>
    </lineage>
</organism>
<keyword evidence="3" id="KW-1185">Reference proteome</keyword>
<protein>
    <submittedName>
        <fullName evidence="2">Uncharacterized protein</fullName>
    </submittedName>
</protein>
<dbReference type="GeneTree" id="ENSGT00940000171296"/>
<evidence type="ECO:0000313" key="2">
    <source>
        <dbReference type="Ensembl" id="ENSACIP00000022525.1"/>
    </source>
</evidence>
<evidence type="ECO:0000313" key="3">
    <source>
        <dbReference type="Proteomes" id="UP000261340"/>
    </source>
</evidence>
<dbReference type="GO" id="GO:0030154">
    <property type="term" value="P:cell differentiation"/>
    <property type="evidence" value="ECO:0007669"/>
    <property type="project" value="TreeGrafter"/>
</dbReference>
<feature type="region of interest" description="Disordered" evidence="1">
    <location>
        <begin position="169"/>
        <end position="188"/>
    </location>
</feature>
<dbReference type="Proteomes" id="UP000261340">
    <property type="component" value="Unplaced"/>
</dbReference>
<sequence>MSKPKPCEISCQVVQNISSVSETVSPPPVESPLTPTMRKAESPVSNTAVDPPSSFQKRASLQIEDSSVSISTQSSALTVPVAPPLPADNLTHGVNFRRHTSLANRDARTKELLSRHKSAPIPKEDANIPLVTPSLLQMVRLRSVNMTEDQVKSMSSRDGLPSRLCVKSPTSGCVSEPGATPQKSHEAYDMHKSPASTASFIFSRSTKKVVIETTSSPEVQASLKQSLAAELMQVSDQSKAAAFSFDGVKCDKVPPPVAKKPMQSSVDPSPSLPNSLAKMELNVKGNGAIGGEHISGINPSETSKYSNHDLLSLYLCLH</sequence>
<dbReference type="AlphaFoldDB" id="A0A3Q0SQN9"/>
<evidence type="ECO:0000256" key="1">
    <source>
        <dbReference type="SAM" id="MobiDB-lite"/>
    </source>
</evidence>
<feature type="region of interest" description="Disordered" evidence="1">
    <location>
        <begin position="21"/>
        <end position="57"/>
    </location>
</feature>
<dbReference type="STRING" id="61819.ENSACIP00000022525"/>
<dbReference type="Ensembl" id="ENSACIT00000023127.1">
    <property type="protein sequence ID" value="ENSACIP00000022525.1"/>
    <property type="gene ID" value="ENSACIG00000017533.1"/>
</dbReference>
<proteinExistence type="predicted"/>
<reference evidence="2" key="1">
    <citation type="submission" date="2025-08" db="UniProtKB">
        <authorList>
            <consortium name="Ensembl"/>
        </authorList>
    </citation>
    <scope>IDENTIFICATION</scope>
</reference>
<dbReference type="PANTHER" id="PTHR23039">
    <property type="entry name" value="NANCE-HORAN SYNDROME PROTEIN"/>
    <property type="match status" value="1"/>
</dbReference>
<feature type="compositionally biased region" description="Polar residues" evidence="1">
    <location>
        <begin position="43"/>
        <end position="57"/>
    </location>
</feature>
<accession>A0A3Q0SQN9</accession>
<name>A0A3Q0SQN9_AMPCI</name>
<reference evidence="2" key="2">
    <citation type="submission" date="2025-09" db="UniProtKB">
        <authorList>
            <consortium name="Ensembl"/>
        </authorList>
    </citation>
    <scope>IDENTIFICATION</scope>
</reference>